<comment type="caution">
    <text evidence="3">The sequence shown here is derived from an EMBL/GenBank/DDBJ whole genome shotgun (WGS) entry which is preliminary data.</text>
</comment>
<dbReference type="PANTHER" id="PTHR47926">
    <property type="entry name" value="PENTATRICOPEPTIDE REPEAT-CONTAINING PROTEIN"/>
    <property type="match status" value="1"/>
</dbReference>
<feature type="repeat" description="PPR" evidence="2">
    <location>
        <begin position="497"/>
        <end position="531"/>
    </location>
</feature>
<evidence type="ECO:0000256" key="2">
    <source>
        <dbReference type="PROSITE-ProRule" id="PRU00708"/>
    </source>
</evidence>
<feature type="repeat" description="PPR" evidence="2">
    <location>
        <begin position="61"/>
        <end position="91"/>
    </location>
</feature>
<sequence length="719" mass="80316">MSTLTLTPTPSLPPLQDLPLLKTQIQKPNNINGRISLNNFRNNVHVPTLHAHLLKTGVVSDIYTSNTLIHSYFEWGYIYQAYKVFDEMSQRNLVSWTSLVSGYTRLGKAIEALDIFNQMLNSGFWPNEFAYASALRACAESGYLRFGTQLHGSIVKTGFDQDEFVDSGLIVMYSKNGNFDNANSVLVRMQEKDAFSWTSMVVGYTNGGHSFEALALFVQMVEEDIRPSKYTLTSVLKACSSLEGIEEGRQVHGHAIKTGFEGDMYIRISLVDLYMKVGDLLSAQLIYDRSPIRDVVVCTVMIGGCTQNGKPELAIKIFLQMLEEFELLPNEFTFANVISACIDLNDPAIGACLHSLIFKTGQASSVHVKGSLIHMYAKFGDMKAACAIFDNMLVKDAVSCSSILTGFSFNGQDQEALEFYMSLHQSSVKPDPYALATVIMSCAKLADELHGSQIHAQVIKHGHDNDICIASALMDMYSQSGIIEDVCRLFYDLPRRDRIAWTAMIDGYAQYGQGRKALELFARMEEEGVKPNGVTYVSVLNACSHAGLVEEGLFYFQHMSLAHGIEPVLHHYACVVDLMGRAGQLKEALEFITTMPLEPTPLVWRAFLGACRLHKNLELGIYASRRLLEQDPDDDSAYVLLVNMYATAGQWKESLGVRKMMREKGVKKVPGLSWIEVRKRFHVFGARDSVHPQKELIYKMLDDLTPEMKAAGYVPEIAY</sequence>
<dbReference type="Pfam" id="PF20431">
    <property type="entry name" value="E_motif"/>
    <property type="match status" value="1"/>
</dbReference>
<dbReference type="OMA" id="VIHHYAC"/>
<dbReference type="GO" id="GO:0009451">
    <property type="term" value="P:RNA modification"/>
    <property type="evidence" value="ECO:0007669"/>
    <property type="project" value="InterPro"/>
</dbReference>
<dbReference type="InterPro" id="IPR046848">
    <property type="entry name" value="E_motif"/>
</dbReference>
<protein>
    <recommendedName>
        <fullName evidence="5">Pentatricopeptide repeat-containing protein</fullName>
    </recommendedName>
</protein>
<dbReference type="FunFam" id="1.25.40.10:FF:000343">
    <property type="entry name" value="Pentatricopeptide repeat-containing protein At3g58590"/>
    <property type="match status" value="2"/>
</dbReference>
<organism evidence="3 4">
    <name type="scientific">Tetracentron sinense</name>
    <name type="common">Spur-leaf</name>
    <dbReference type="NCBI Taxonomy" id="13715"/>
    <lineage>
        <taxon>Eukaryota</taxon>
        <taxon>Viridiplantae</taxon>
        <taxon>Streptophyta</taxon>
        <taxon>Embryophyta</taxon>
        <taxon>Tracheophyta</taxon>
        <taxon>Spermatophyta</taxon>
        <taxon>Magnoliopsida</taxon>
        <taxon>Trochodendrales</taxon>
        <taxon>Trochodendraceae</taxon>
        <taxon>Tetracentron</taxon>
    </lineage>
</organism>
<name>A0A834YUK2_TETSI</name>
<evidence type="ECO:0000313" key="4">
    <source>
        <dbReference type="Proteomes" id="UP000655225"/>
    </source>
</evidence>
<dbReference type="Pfam" id="PF13041">
    <property type="entry name" value="PPR_2"/>
    <property type="match status" value="3"/>
</dbReference>
<dbReference type="FunFam" id="1.25.40.10:FF:000031">
    <property type="entry name" value="Pentatricopeptide repeat-containing protein mitochondrial"/>
    <property type="match status" value="1"/>
</dbReference>
<accession>A0A834YUK2</accession>
<evidence type="ECO:0008006" key="5">
    <source>
        <dbReference type="Google" id="ProtNLM"/>
    </source>
</evidence>
<dbReference type="PROSITE" id="PS51375">
    <property type="entry name" value="PPR"/>
    <property type="match status" value="8"/>
</dbReference>
<dbReference type="Gene3D" id="1.25.40.10">
    <property type="entry name" value="Tetratricopeptide repeat domain"/>
    <property type="match status" value="5"/>
</dbReference>
<dbReference type="Proteomes" id="UP000655225">
    <property type="component" value="Unassembled WGS sequence"/>
</dbReference>
<feature type="repeat" description="PPR" evidence="2">
    <location>
        <begin position="193"/>
        <end position="227"/>
    </location>
</feature>
<dbReference type="InterPro" id="IPR011990">
    <property type="entry name" value="TPR-like_helical_dom_sf"/>
</dbReference>
<keyword evidence="4" id="KW-1185">Reference proteome</keyword>
<feature type="repeat" description="PPR" evidence="2">
    <location>
        <begin position="92"/>
        <end position="126"/>
    </location>
</feature>
<dbReference type="FunFam" id="1.25.40.10:FF:000366">
    <property type="entry name" value="Pentatricopeptide (PPR) repeat-containing protein"/>
    <property type="match status" value="1"/>
</dbReference>
<gene>
    <name evidence="3" type="ORF">HHK36_017620</name>
</gene>
<dbReference type="AlphaFoldDB" id="A0A834YUK2"/>
<dbReference type="GO" id="GO:0003723">
    <property type="term" value="F:RNA binding"/>
    <property type="evidence" value="ECO:0007669"/>
    <property type="project" value="InterPro"/>
</dbReference>
<reference evidence="3 4" key="1">
    <citation type="submission" date="2020-04" db="EMBL/GenBank/DDBJ databases">
        <title>Plant Genome Project.</title>
        <authorList>
            <person name="Zhang R.-G."/>
        </authorList>
    </citation>
    <scope>NUCLEOTIDE SEQUENCE [LARGE SCALE GENOMIC DNA]</scope>
    <source>
        <strain evidence="3">YNK0</strain>
        <tissue evidence="3">Leaf</tissue>
    </source>
</reference>
<dbReference type="OrthoDB" id="185373at2759"/>
<dbReference type="PANTHER" id="PTHR47926:SF533">
    <property type="entry name" value="DYW DOMAIN-CONTAINING PROTEIN"/>
    <property type="match status" value="1"/>
</dbReference>
<dbReference type="InterPro" id="IPR002885">
    <property type="entry name" value="PPR_rpt"/>
</dbReference>
<evidence type="ECO:0000313" key="3">
    <source>
        <dbReference type="EMBL" id="KAF8396009.1"/>
    </source>
</evidence>
<feature type="repeat" description="PPR" evidence="2">
    <location>
        <begin position="396"/>
        <end position="430"/>
    </location>
</feature>
<evidence type="ECO:0000256" key="1">
    <source>
        <dbReference type="ARBA" id="ARBA00022737"/>
    </source>
</evidence>
<feature type="repeat" description="PPR" evidence="2">
    <location>
        <begin position="294"/>
        <end position="329"/>
    </location>
</feature>
<keyword evidence="1" id="KW-0677">Repeat</keyword>
<dbReference type="FunFam" id="1.25.40.10:FF:000381">
    <property type="entry name" value="Pentatricopeptide repeat-containing protein"/>
    <property type="match status" value="1"/>
</dbReference>
<dbReference type="Pfam" id="PF01535">
    <property type="entry name" value="PPR"/>
    <property type="match status" value="3"/>
</dbReference>
<dbReference type="EMBL" id="JABCRI010000012">
    <property type="protein sequence ID" value="KAF8396009.1"/>
    <property type="molecule type" value="Genomic_DNA"/>
</dbReference>
<dbReference type="SUPFAM" id="SSF48452">
    <property type="entry name" value="TPR-like"/>
    <property type="match status" value="1"/>
</dbReference>
<dbReference type="NCBIfam" id="TIGR00756">
    <property type="entry name" value="PPR"/>
    <property type="match status" value="6"/>
</dbReference>
<proteinExistence type="predicted"/>
<dbReference type="InterPro" id="IPR046960">
    <property type="entry name" value="PPR_At4g14850-like_plant"/>
</dbReference>
<feature type="repeat" description="PPR" evidence="2">
    <location>
        <begin position="634"/>
        <end position="668"/>
    </location>
</feature>
<feature type="repeat" description="PPR" evidence="2">
    <location>
        <begin position="532"/>
        <end position="567"/>
    </location>
</feature>